<feature type="domain" description="Disease resistance N-terminal" evidence="5">
    <location>
        <begin position="6"/>
        <end position="91"/>
    </location>
</feature>
<proteinExistence type="predicted"/>
<reference evidence="6 7" key="1">
    <citation type="journal article" date="2020" name="Mol. Plant">
        <title>The Chromosome-Based Rubber Tree Genome Provides New Insights into Spurge Genome Evolution and Rubber Biosynthesis.</title>
        <authorList>
            <person name="Liu J."/>
            <person name="Shi C."/>
            <person name="Shi C.C."/>
            <person name="Li W."/>
            <person name="Zhang Q.J."/>
            <person name="Zhang Y."/>
            <person name="Li K."/>
            <person name="Lu H.F."/>
            <person name="Shi C."/>
            <person name="Zhu S.T."/>
            <person name="Xiao Z.Y."/>
            <person name="Nan H."/>
            <person name="Yue Y."/>
            <person name="Zhu X.G."/>
            <person name="Wu Y."/>
            <person name="Hong X.N."/>
            <person name="Fan G.Y."/>
            <person name="Tong Y."/>
            <person name="Zhang D."/>
            <person name="Mao C.L."/>
            <person name="Liu Y.L."/>
            <person name="Hao S.J."/>
            <person name="Liu W.Q."/>
            <person name="Lv M.Q."/>
            <person name="Zhang H.B."/>
            <person name="Liu Y."/>
            <person name="Hu-Tang G.R."/>
            <person name="Wang J.P."/>
            <person name="Wang J.H."/>
            <person name="Sun Y.H."/>
            <person name="Ni S.B."/>
            <person name="Chen W.B."/>
            <person name="Zhang X.C."/>
            <person name="Jiao Y.N."/>
            <person name="Eichler E.E."/>
            <person name="Li G.H."/>
            <person name="Liu X."/>
            <person name="Gao L.Z."/>
        </authorList>
    </citation>
    <scope>NUCLEOTIDE SEQUENCE [LARGE SCALE GENOMIC DNA]</scope>
    <source>
        <strain evidence="7">cv. GT1</strain>
        <tissue evidence="6">Leaf</tissue>
    </source>
</reference>
<keyword evidence="1" id="KW-0677">Repeat</keyword>
<dbReference type="Pfam" id="PF18052">
    <property type="entry name" value="Rx_N"/>
    <property type="match status" value="1"/>
</dbReference>
<dbReference type="CDD" id="cd14798">
    <property type="entry name" value="RX-CC_like"/>
    <property type="match status" value="1"/>
</dbReference>
<evidence type="ECO:0000259" key="4">
    <source>
        <dbReference type="Pfam" id="PF00931"/>
    </source>
</evidence>
<dbReference type="InterPro" id="IPR038005">
    <property type="entry name" value="RX-like_CC"/>
</dbReference>
<dbReference type="InterPro" id="IPR002182">
    <property type="entry name" value="NB-ARC"/>
</dbReference>
<dbReference type="PANTHER" id="PTHR19338">
    <property type="entry name" value="TRANSLOCASE OF INNER MITOCHONDRIAL MEMBRANE 13 HOMOLOG"/>
    <property type="match status" value="1"/>
</dbReference>
<dbReference type="SUPFAM" id="SSF52540">
    <property type="entry name" value="P-loop containing nucleoside triphosphate hydrolases"/>
    <property type="match status" value="1"/>
</dbReference>
<keyword evidence="7" id="KW-1185">Reference proteome</keyword>
<accession>A0A6A6N7G1</accession>
<dbReference type="AlphaFoldDB" id="A0A6A6N7G1"/>
<evidence type="ECO:0000256" key="1">
    <source>
        <dbReference type="ARBA" id="ARBA00022737"/>
    </source>
</evidence>
<dbReference type="Gene3D" id="1.20.5.4130">
    <property type="match status" value="1"/>
</dbReference>
<gene>
    <name evidence="6" type="ORF">GH714_027821</name>
</gene>
<organism evidence="6 7">
    <name type="scientific">Hevea brasiliensis</name>
    <name type="common">Para rubber tree</name>
    <name type="synonym">Siphonia brasiliensis</name>
    <dbReference type="NCBI Taxonomy" id="3981"/>
    <lineage>
        <taxon>Eukaryota</taxon>
        <taxon>Viridiplantae</taxon>
        <taxon>Streptophyta</taxon>
        <taxon>Embryophyta</taxon>
        <taxon>Tracheophyta</taxon>
        <taxon>Spermatophyta</taxon>
        <taxon>Magnoliopsida</taxon>
        <taxon>eudicotyledons</taxon>
        <taxon>Gunneridae</taxon>
        <taxon>Pentapetalae</taxon>
        <taxon>rosids</taxon>
        <taxon>fabids</taxon>
        <taxon>Malpighiales</taxon>
        <taxon>Euphorbiaceae</taxon>
        <taxon>Crotonoideae</taxon>
        <taxon>Micrandreae</taxon>
        <taxon>Hevea</taxon>
    </lineage>
</organism>
<evidence type="ECO:0000256" key="3">
    <source>
        <dbReference type="ARBA" id="ARBA00022821"/>
    </source>
</evidence>
<feature type="domain" description="NB-ARC" evidence="4">
    <location>
        <begin position="181"/>
        <end position="295"/>
    </location>
</feature>
<evidence type="ECO:0000259" key="5">
    <source>
        <dbReference type="Pfam" id="PF18052"/>
    </source>
</evidence>
<dbReference type="Gene3D" id="3.40.50.300">
    <property type="entry name" value="P-loop containing nucleotide triphosphate hydrolases"/>
    <property type="match status" value="1"/>
</dbReference>
<dbReference type="Pfam" id="PF00931">
    <property type="entry name" value="NB-ARC"/>
    <property type="match status" value="1"/>
</dbReference>
<protein>
    <recommendedName>
        <fullName evidence="8">Rx N-terminal domain-containing protein</fullName>
    </recommendedName>
</protein>
<dbReference type="Proteomes" id="UP000467840">
    <property type="component" value="Chromosome 10"/>
</dbReference>
<dbReference type="PANTHER" id="PTHR19338:SF32">
    <property type="entry name" value="OS06G0287500 PROTEIN"/>
    <property type="match status" value="1"/>
</dbReference>
<dbReference type="GO" id="GO:0043531">
    <property type="term" value="F:ADP binding"/>
    <property type="evidence" value="ECO:0007669"/>
    <property type="project" value="InterPro"/>
</dbReference>
<name>A0A6A6N7G1_HEVBR</name>
<evidence type="ECO:0000313" key="6">
    <source>
        <dbReference type="EMBL" id="KAF2320506.1"/>
    </source>
</evidence>
<keyword evidence="3" id="KW-0611">Plant defense</keyword>
<sequence length="333" mass="38358">MLEGSVTFLLMKLSEILTDQNDLLFGVRGDAKYIRDELQFSLAVLRDAESMEEEEIDPLLKVWVKNLRDVAYEMEDVLDDFKLHLAHDHGHGFCVCLNKTSDFIISLKARHQIASTMRDIRTRIREIKIRVEDISKAPDALPLEEANLVGIEMPKGRLIGWLLGSKSELEVVSVVGMAGDLLKDIVQQLYHVLREPSPEGIDTMSDHELRVEINKFLQQRRYLIVLDDVWNNDAWNTFKHAFPNNKEGSRILLTTRRSEVAKNASIESPDKVYALNPLSSEEAWTLFCRKTFRSNSVLHIWRMYHNKSWVGVKDCHLQLQQSVVFWQQGTTLG</sequence>
<dbReference type="InterPro" id="IPR041118">
    <property type="entry name" value="Rx_N"/>
</dbReference>
<keyword evidence="2" id="KW-0547">Nucleotide-binding</keyword>
<evidence type="ECO:0008006" key="8">
    <source>
        <dbReference type="Google" id="ProtNLM"/>
    </source>
</evidence>
<dbReference type="GO" id="GO:0006952">
    <property type="term" value="P:defense response"/>
    <property type="evidence" value="ECO:0007669"/>
    <property type="project" value="UniProtKB-KW"/>
</dbReference>
<evidence type="ECO:0000256" key="2">
    <source>
        <dbReference type="ARBA" id="ARBA00022741"/>
    </source>
</evidence>
<evidence type="ECO:0000313" key="7">
    <source>
        <dbReference type="Proteomes" id="UP000467840"/>
    </source>
</evidence>
<dbReference type="EMBL" id="JAAGAX010000003">
    <property type="protein sequence ID" value="KAF2320506.1"/>
    <property type="molecule type" value="Genomic_DNA"/>
</dbReference>
<comment type="caution">
    <text evidence="6">The sequence shown here is derived from an EMBL/GenBank/DDBJ whole genome shotgun (WGS) entry which is preliminary data.</text>
</comment>
<dbReference type="InterPro" id="IPR027417">
    <property type="entry name" value="P-loop_NTPase"/>
</dbReference>